<dbReference type="InterPro" id="IPR029063">
    <property type="entry name" value="SAM-dependent_MTases_sf"/>
</dbReference>
<keyword evidence="1" id="KW-0489">Methyltransferase</keyword>
<evidence type="ECO:0000313" key="2">
    <source>
        <dbReference type="Proteomes" id="UP000001868"/>
    </source>
</evidence>
<dbReference type="Proteomes" id="UP000001868">
    <property type="component" value="Chromosome"/>
</dbReference>
<dbReference type="AlphaFoldDB" id="B4RCX1"/>
<evidence type="ECO:0000313" key="1">
    <source>
        <dbReference type="EMBL" id="ACG78308.1"/>
    </source>
</evidence>
<keyword evidence="1" id="KW-0808">Transferase</keyword>
<dbReference type="GO" id="GO:0032259">
    <property type="term" value="P:methylation"/>
    <property type="evidence" value="ECO:0007669"/>
    <property type="project" value="UniProtKB-KW"/>
</dbReference>
<dbReference type="KEGG" id="pzu:PHZ_c1897"/>
<dbReference type="Gene3D" id="2.60.40.1180">
    <property type="entry name" value="Golgi alpha-mannosidase II"/>
    <property type="match status" value="1"/>
</dbReference>
<reference evidence="1 2" key="1">
    <citation type="journal article" date="2008" name="BMC Genomics">
        <title>Complete genome of Phenylobacterium zucineum - a novel facultative intracellular bacterium isolated from human erythroleukemia cell line K562.</title>
        <authorList>
            <person name="Luo Y."/>
            <person name="Xu X."/>
            <person name="Ding Z."/>
            <person name="Liu Z."/>
            <person name="Zhang B."/>
            <person name="Yan Z."/>
            <person name="Sun J."/>
            <person name="Hu S."/>
            <person name="Hu X."/>
        </authorList>
    </citation>
    <scope>NUCLEOTIDE SEQUENCE [LARGE SCALE GENOMIC DNA]</scope>
    <source>
        <strain evidence="1 2">HLK1</strain>
    </source>
</reference>
<dbReference type="PANTHER" id="PTHR43042">
    <property type="entry name" value="SAM-DEPENDENT METHYLTRANSFERASE"/>
    <property type="match status" value="1"/>
</dbReference>
<dbReference type="EMBL" id="CP000747">
    <property type="protein sequence ID" value="ACG78308.1"/>
    <property type="molecule type" value="Genomic_DNA"/>
</dbReference>
<dbReference type="eggNOG" id="COG1092">
    <property type="taxonomic scope" value="Bacteria"/>
</dbReference>
<dbReference type="Gene3D" id="3.40.50.150">
    <property type="entry name" value="Vaccinia Virus protein VP39"/>
    <property type="match status" value="1"/>
</dbReference>
<sequence length="341" mass="37693">MASLRCGRRPATRQTGARLTVGRPVGWTRAAACASRRAMSRPTVADAPGVMRTEGWADYALLDSGGGRKLERYGPYTVVRPEPQCLWTPRKPELWDQADAVFDPTDEEDAGRWRFSGQPKEAWPLAWREVRFLGRFTAFRHLAFFPEQAANWAFLDERVRAHAGSAGSDGPPRVLNLFGYTGVASLVMAAAGAAVTHVDASKKAVAWARENAEASKLSDRPIRWIVEDARRYVQREVRRGSKYDGIILDPPKYGRGPDGQVWRLFEDLPELAGLCAELLSENASFLILNAYAERISGAALSGLLAEKLAGRGGRIDWGELALVEDGGDRQVGMSFYGRWSR</sequence>
<dbReference type="STRING" id="450851.PHZ_c1897"/>
<dbReference type="Pfam" id="PF03602">
    <property type="entry name" value="Cons_hypoth95"/>
    <property type="match status" value="1"/>
</dbReference>
<dbReference type="CDD" id="cd02440">
    <property type="entry name" value="AdoMet_MTases"/>
    <property type="match status" value="1"/>
</dbReference>
<gene>
    <name evidence="1" type="ordered locus">PHZ_c1897</name>
</gene>
<dbReference type="HOGENOM" id="CLU_051804_1_0_5"/>
<dbReference type="SUPFAM" id="SSF53335">
    <property type="entry name" value="S-adenosyl-L-methionine-dependent methyltransferases"/>
    <property type="match status" value="1"/>
</dbReference>
<dbReference type="GO" id="GO:0008168">
    <property type="term" value="F:methyltransferase activity"/>
    <property type="evidence" value="ECO:0007669"/>
    <property type="project" value="UniProtKB-KW"/>
</dbReference>
<protein>
    <submittedName>
        <fullName evidence="1">SAM dependent methyltransferase</fullName>
    </submittedName>
</protein>
<name>B4RCX1_PHEZH</name>
<proteinExistence type="predicted"/>
<accession>B4RCX1</accession>
<organism evidence="1 2">
    <name type="scientific">Phenylobacterium zucineum (strain HLK1)</name>
    <dbReference type="NCBI Taxonomy" id="450851"/>
    <lineage>
        <taxon>Bacteria</taxon>
        <taxon>Pseudomonadati</taxon>
        <taxon>Pseudomonadota</taxon>
        <taxon>Alphaproteobacteria</taxon>
        <taxon>Caulobacterales</taxon>
        <taxon>Caulobacteraceae</taxon>
        <taxon>Phenylobacterium</taxon>
    </lineage>
</organism>
<keyword evidence="2" id="KW-1185">Reference proteome</keyword>
<dbReference type="InterPro" id="IPR013780">
    <property type="entry name" value="Glyco_hydro_b"/>
</dbReference>
<dbReference type="PANTHER" id="PTHR43042:SF2">
    <property type="entry name" value="SAM-DEPENDENT METHYLTRANSFERASE"/>
    <property type="match status" value="1"/>
</dbReference>